<gene>
    <name evidence="2" type="ORF">E6K73_08605</name>
</gene>
<keyword evidence="1" id="KW-0732">Signal</keyword>
<feature type="chain" id="PRO_5021992330" evidence="1">
    <location>
        <begin position="21"/>
        <end position="245"/>
    </location>
</feature>
<organism evidence="2 3">
    <name type="scientific">Eiseniibacteriota bacterium</name>
    <dbReference type="NCBI Taxonomy" id="2212470"/>
    <lineage>
        <taxon>Bacteria</taxon>
        <taxon>Candidatus Eiseniibacteriota</taxon>
    </lineage>
</organism>
<dbReference type="Pfam" id="PF07040">
    <property type="entry name" value="DUF1326"/>
    <property type="match status" value="1"/>
</dbReference>
<dbReference type="Proteomes" id="UP000320184">
    <property type="component" value="Unassembled WGS sequence"/>
</dbReference>
<evidence type="ECO:0000256" key="1">
    <source>
        <dbReference type="SAM" id="SignalP"/>
    </source>
</evidence>
<protein>
    <submittedName>
        <fullName evidence="2">DUF1326 domain-containing protein</fullName>
    </submittedName>
</protein>
<evidence type="ECO:0000313" key="2">
    <source>
        <dbReference type="EMBL" id="TMQ50113.1"/>
    </source>
</evidence>
<accession>A0A538SFG5</accession>
<sequence length="245" mass="26624">MRGLIFLSAAMVIAASPALAAEMKGDKSMAKGPSWSMNATTIEACSCPMFCQCYFNAEPAGHGGHEGHEAEHFCRFNNAYKINKGSYGTTKLDGAKFWIYGDLGGDFSKGQLDWAVVTFDKATTKEQRDAIAEICGHLFPVKWNSLTTAEGEIEWVPGKEEAYALLDGGKTAELRIKKFQGMTNEPVVIKNLKYWGAPRNDGFIMMPNSIEAVRAGDKPFEFKGTNGFMITIDIDSKTAPPAAGG</sequence>
<feature type="signal peptide" evidence="1">
    <location>
        <begin position="1"/>
        <end position="20"/>
    </location>
</feature>
<comment type="caution">
    <text evidence="2">The sequence shown here is derived from an EMBL/GenBank/DDBJ whole genome shotgun (WGS) entry which is preliminary data.</text>
</comment>
<dbReference type="InterPro" id="IPR009758">
    <property type="entry name" value="DUF1326"/>
</dbReference>
<evidence type="ECO:0000313" key="3">
    <source>
        <dbReference type="Proteomes" id="UP000320184"/>
    </source>
</evidence>
<dbReference type="EMBL" id="VBOT01000106">
    <property type="protein sequence ID" value="TMQ50113.1"/>
    <property type="molecule type" value="Genomic_DNA"/>
</dbReference>
<proteinExistence type="predicted"/>
<name>A0A538SFG5_UNCEI</name>
<reference evidence="2 3" key="1">
    <citation type="journal article" date="2019" name="Nat. Microbiol.">
        <title>Mediterranean grassland soil C-N compound turnover is dependent on rainfall and depth, and is mediated by genomically divergent microorganisms.</title>
        <authorList>
            <person name="Diamond S."/>
            <person name="Andeer P.F."/>
            <person name="Li Z."/>
            <person name="Crits-Christoph A."/>
            <person name="Burstein D."/>
            <person name="Anantharaman K."/>
            <person name="Lane K.R."/>
            <person name="Thomas B.C."/>
            <person name="Pan C."/>
            <person name="Northen T.R."/>
            <person name="Banfield J.F."/>
        </authorList>
    </citation>
    <scope>NUCLEOTIDE SEQUENCE [LARGE SCALE GENOMIC DNA]</scope>
    <source>
        <strain evidence="2">WS_3</strain>
    </source>
</reference>
<dbReference type="AlphaFoldDB" id="A0A538SFG5"/>